<gene>
    <name evidence="5" type="ORF">ACFFUR_03890</name>
</gene>
<dbReference type="Pfam" id="PF01408">
    <property type="entry name" value="GFO_IDH_MocA"/>
    <property type="match status" value="1"/>
</dbReference>
<dbReference type="PANTHER" id="PTHR22604">
    <property type="entry name" value="OXIDOREDUCTASES"/>
    <property type="match status" value="1"/>
</dbReference>
<dbReference type="Gene3D" id="3.40.50.720">
    <property type="entry name" value="NAD(P)-binding Rossmann-like Domain"/>
    <property type="match status" value="1"/>
</dbReference>
<dbReference type="EMBL" id="JBHMEW010000027">
    <property type="protein sequence ID" value="MFB9210935.1"/>
    <property type="molecule type" value="Genomic_DNA"/>
</dbReference>
<dbReference type="PRINTS" id="PR01775">
    <property type="entry name" value="GLFROXRDTASE"/>
</dbReference>
<proteinExistence type="inferred from homology"/>
<dbReference type="InterPro" id="IPR050984">
    <property type="entry name" value="Gfo/Idh/MocA_domain"/>
</dbReference>
<dbReference type="InterPro" id="IPR000683">
    <property type="entry name" value="Gfo/Idh/MocA-like_OxRdtase_N"/>
</dbReference>
<comment type="caution">
    <text evidence="5">The sequence shown here is derived from an EMBL/GenBank/DDBJ whole genome shotgun (WGS) entry which is preliminary data.</text>
</comment>
<evidence type="ECO:0000259" key="4">
    <source>
        <dbReference type="Pfam" id="PF22725"/>
    </source>
</evidence>
<evidence type="ECO:0000256" key="1">
    <source>
        <dbReference type="ARBA" id="ARBA00010928"/>
    </source>
</evidence>
<dbReference type="SUPFAM" id="SSF55347">
    <property type="entry name" value="Glyceraldehyde-3-phosphate dehydrogenase-like, C-terminal domain"/>
    <property type="match status" value="1"/>
</dbReference>
<dbReference type="InterPro" id="IPR008354">
    <property type="entry name" value="Glc-Fru_OxRdtase_bac"/>
</dbReference>
<protein>
    <submittedName>
        <fullName evidence="5">Gfo/Idh/MocA family protein</fullName>
    </submittedName>
</protein>
<comment type="similarity">
    <text evidence="1">Belongs to the Gfo/Idh/MocA family.</text>
</comment>
<dbReference type="InterPro" id="IPR036291">
    <property type="entry name" value="NAD(P)-bd_dom_sf"/>
</dbReference>
<dbReference type="PANTHER" id="PTHR22604:SF105">
    <property type="entry name" value="TRANS-1,2-DIHYDROBENZENE-1,2-DIOL DEHYDROGENASE"/>
    <property type="match status" value="1"/>
</dbReference>
<keyword evidence="6" id="KW-1185">Reference proteome</keyword>
<keyword evidence="2" id="KW-0560">Oxidoreductase</keyword>
<organism evidence="5 6">
    <name type="scientific">Echinicola jeungdonensis</name>
    <dbReference type="NCBI Taxonomy" id="709343"/>
    <lineage>
        <taxon>Bacteria</taxon>
        <taxon>Pseudomonadati</taxon>
        <taxon>Bacteroidota</taxon>
        <taxon>Cytophagia</taxon>
        <taxon>Cytophagales</taxon>
        <taxon>Cyclobacteriaceae</taxon>
        <taxon>Echinicola</taxon>
    </lineage>
</organism>
<reference evidence="5 6" key="1">
    <citation type="submission" date="2024-09" db="EMBL/GenBank/DDBJ databases">
        <authorList>
            <person name="Sun Q."/>
            <person name="Mori K."/>
        </authorList>
    </citation>
    <scope>NUCLEOTIDE SEQUENCE [LARGE SCALE GENOMIC DNA]</scope>
    <source>
        <strain evidence="5 6">CECT 7682</strain>
    </source>
</reference>
<accession>A0ABV5J462</accession>
<dbReference type="Gene3D" id="3.30.360.10">
    <property type="entry name" value="Dihydrodipicolinate Reductase, domain 2"/>
    <property type="match status" value="1"/>
</dbReference>
<feature type="domain" description="GFO/IDH/MocA-like oxidoreductase" evidence="4">
    <location>
        <begin position="168"/>
        <end position="286"/>
    </location>
</feature>
<dbReference type="SUPFAM" id="SSF51735">
    <property type="entry name" value="NAD(P)-binding Rossmann-fold domains"/>
    <property type="match status" value="1"/>
</dbReference>
<evidence type="ECO:0000259" key="3">
    <source>
        <dbReference type="Pfam" id="PF01408"/>
    </source>
</evidence>
<dbReference type="RefSeq" id="WP_290246369.1">
    <property type="nucleotide sequence ID" value="NZ_JAUFQT010000001.1"/>
</dbReference>
<evidence type="ECO:0000256" key="2">
    <source>
        <dbReference type="ARBA" id="ARBA00023002"/>
    </source>
</evidence>
<dbReference type="Proteomes" id="UP001589654">
    <property type="component" value="Unassembled WGS sequence"/>
</dbReference>
<sequence length="360" mass="40519">MERRQFIQSALFATSALTLPVFSYGKTFGRIQRKLGVALVGLGSYSTYQLAPALEMTKHCYLAGIVTGTPSKAQVWQKKYGIPDANIYNYENFKNIADNPDIDVVYVVLPNSMHAEFSVKAAYAGKHVWCEKPMALNVQECEEIIEACALNRVKLCIGYRMQHEPNTRQIREFVRNDNYGSLQVIDASAGYFDGRSGHWRLDKSMGGGAMYDMGVYPINNARFISGQEPVSVMAYKSAFRPNKFHEVDETMNFILEFPNGLMANCATSLGINYNRFFLTCSRGHIRLEPFQFYRGLKGSTSDGVQFRDQVQSQQAFQMDHDAMAILENRPVMVPGEEGLKDIKVVEAAFQSAEKGIRVKI</sequence>
<dbReference type="Pfam" id="PF22725">
    <property type="entry name" value="GFO_IDH_MocA_C3"/>
    <property type="match status" value="1"/>
</dbReference>
<name>A0ABV5J462_9BACT</name>
<evidence type="ECO:0000313" key="5">
    <source>
        <dbReference type="EMBL" id="MFB9210935.1"/>
    </source>
</evidence>
<dbReference type="InterPro" id="IPR055170">
    <property type="entry name" value="GFO_IDH_MocA-like_dom"/>
</dbReference>
<evidence type="ECO:0000313" key="6">
    <source>
        <dbReference type="Proteomes" id="UP001589654"/>
    </source>
</evidence>
<feature type="domain" description="Gfo/Idh/MocA-like oxidoreductase N-terminal" evidence="3">
    <location>
        <begin position="36"/>
        <end position="159"/>
    </location>
</feature>